<accession>A0A7K6DBL4</accession>
<sequence length="80" mass="8667">QVPSAKCGHSCTQDPSQPSQVPPAQRPFACPQCGRSFGRKAHLARHLLVHSGTRPHACSRCGRRFSSKTNLGRHEAVHTG</sequence>
<dbReference type="GO" id="GO:0000981">
    <property type="term" value="F:DNA-binding transcription factor activity, RNA polymerase II-specific"/>
    <property type="evidence" value="ECO:0007669"/>
    <property type="project" value="TreeGrafter"/>
</dbReference>
<name>A0A7K6DBL4_9PASS</name>
<dbReference type="GO" id="GO:0008270">
    <property type="term" value="F:zinc ion binding"/>
    <property type="evidence" value="ECO:0007669"/>
    <property type="project" value="UniProtKB-KW"/>
</dbReference>
<dbReference type="GO" id="GO:0005634">
    <property type="term" value="C:nucleus"/>
    <property type="evidence" value="ECO:0007669"/>
    <property type="project" value="UniProtKB-SubCell"/>
</dbReference>
<feature type="domain" description="C2H2-type" evidence="10">
    <location>
        <begin position="28"/>
        <end position="55"/>
    </location>
</feature>
<dbReference type="AlphaFoldDB" id="A0A7K6DBL4"/>
<organism evidence="11 12">
    <name type="scientific">Origma solitaria</name>
    <dbReference type="NCBI Taxonomy" id="720586"/>
    <lineage>
        <taxon>Eukaryota</taxon>
        <taxon>Metazoa</taxon>
        <taxon>Chordata</taxon>
        <taxon>Craniata</taxon>
        <taxon>Vertebrata</taxon>
        <taxon>Euteleostomi</taxon>
        <taxon>Archelosauria</taxon>
        <taxon>Archosauria</taxon>
        <taxon>Dinosauria</taxon>
        <taxon>Saurischia</taxon>
        <taxon>Theropoda</taxon>
        <taxon>Coelurosauria</taxon>
        <taxon>Aves</taxon>
        <taxon>Neognathae</taxon>
        <taxon>Neoaves</taxon>
        <taxon>Telluraves</taxon>
        <taxon>Australaves</taxon>
        <taxon>Passeriformes</taxon>
        <taxon>Meliphagoidea</taxon>
        <taxon>Acanthizidae</taxon>
        <taxon>Origma</taxon>
    </lineage>
</organism>
<evidence type="ECO:0000256" key="4">
    <source>
        <dbReference type="ARBA" id="ARBA00022771"/>
    </source>
</evidence>
<keyword evidence="12" id="KW-1185">Reference proteome</keyword>
<dbReference type="SMART" id="SM00355">
    <property type="entry name" value="ZnF_C2H2"/>
    <property type="match status" value="2"/>
</dbReference>
<dbReference type="Proteomes" id="UP000571324">
    <property type="component" value="Unassembled WGS sequence"/>
</dbReference>
<dbReference type="GO" id="GO:0005694">
    <property type="term" value="C:chromosome"/>
    <property type="evidence" value="ECO:0007669"/>
    <property type="project" value="UniProtKB-ARBA"/>
</dbReference>
<dbReference type="GO" id="GO:0045893">
    <property type="term" value="P:positive regulation of DNA-templated transcription"/>
    <property type="evidence" value="ECO:0007669"/>
    <property type="project" value="UniProtKB-ARBA"/>
</dbReference>
<dbReference type="InterPro" id="IPR013087">
    <property type="entry name" value="Znf_C2H2_type"/>
</dbReference>
<dbReference type="EMBL" id="VZRL01003989">
    <property type="protein sequence ID" value="NWV24329.1"/>
    <property type="molecule type" value="Genomic_DNA"/>
</dbReference>
<feature type="domain" description="C2H2-type" evidence="10">
    <location>
        <begin position="56"/>
        <end position="80"/>
    </location>
</feature>
<gene>
    <name evidence="11" type="primary">Znf467_1</name>
    <name evidence="11" type="ORF">ORISOL_R15975</name>
</gene>
<evidence type="ECO:0000259" key="10">
    <source>
        <dbReference type="PROSITE" id="PS50157"/>
    </source>
</evidence>
<dbReference type="PANTHER" id="PTHR23235">
    <property type="entry name" value="KRUEPPEL-LIKE TRANSCRIPTION FACTOR"/>
    <property type="match status" value="1"/>
</dbReference>
<dbReference type="PANTHER" id="PTHR23235:SF120">
    <property type="entry name" value="KRUPPEL-LIKE FACTOR 15"/>
    <property type="match status" value="1"/>
</dbReference>
<keyword evidence="5" id="KW-0862">Zinc</keyword>
<evidence type="ECO:0000256" key="8">
    <source>
        <dbReference type="PROSITE-ProRule" id="PRU00042"/>
    </source>
</evidence>
<dbReference type="OrthoDB" id="6910977at2759"/>
<dbReference type="FunFam" id="3.30.160.60:FF:001732">
    <property type="entry name" value="Zgc:162936"/>
    <property type="match status" value="1"/>
</dbReference>
<evidence type="ECO:0000256" key="9">
    <source>
        <dbReference type="SAM" id="MobiDB-lite"/>
    </source>
</evidence>
<dbReference type="Pfam" id="PF00096">
    <property type="entry name" value="zf-C2H2"/>
    <property type="match status" value="1"/>
</dbReference>
<dbReference type="FunFam" id="3.30.160.60:FF:000214">
    <property type="entry name" value="replication initiator 1 isoform X1"/>
    <property type="match status" value="1"/>
</dbReference>
<evidence type="ECO:0000256" key="1">
    <source>
        <dbReference type="ARBA" id="ARBA00004123"/>
    </source>
</evidence>
<feature type="compositionally biased region" description="Polar residues" evidence="9">
    <location>
        <begin position="10"/>
        <end position="19"/>
    </location>
</feature>
<evidence type="ECO:0000256" key="3">
    <source>
        <dbReference type="ARBA" id="ARBA00022737"/>
    </source>
</evidence>
<evidence type="ECO:0000256" key="7">
    <source>
        <dbReference type="ARBA" id="ARBA00023242"/>
    </source>
</evidence>
<feature type="region of interest" description="Disordered" evidence="9">
    <location>
        <begin position="1"/>
        <end position="25"/>
    </location>
</feature>
<keyword evidence="6" id="KW-0238">DNA-binding</keyword>
<dbReference type="SUPFAM" id="SSF57667">
    <property type="entry name" value="beta-beta-alpha zinc fingers"/>
    <property type="match status" value="1"/>
</dbReference>
<evidence type="ECO:0000313" key="12">
    <source>
        <dbReference type="Proteomes" id="UP000571324"/>
    </source>
</evidence>
<dbReference type="InterPro" id="IPR036236">
    <property type="entry name" value="Znf_C2H2_sf"/>
</dbReference>
<comment type="caution">
    <text evidence="11">The sequence shown here is derived from an EMBL/GenBank/DDBJ whole genome shotgun (WGS) entry which is preliminary data.</text>
</comment>
<reference evidence="11 12" key="1">
    <citation type="submission" date="2019-09" db="EMBL/GenBank/DDBJ databases">
        <title>Bird 10,000 Genomes (B10K) Project - Family phase.</title>
        <authorList>
            <person name="Zhang G."/>
        </authorList>
    </citation>
    <scope>NUCLEOTIDE SEQUENCE [LARGE SCALE GENOMIC DNA]</scope>
    <source>
        <strain evidence="11">B10K-DU-029-52</strain>
    </source>
</reference>
<evidence type="ECO:0000256" key="5">
    <source>
        <dbReference type="ARBA" id="ARBA00022833"/>
    </source>
</evidence>
<dbReference type="Pfam" id="PF13894">
    <property type="entry name" value="zf-C2H2_4"/>
    <property type="match status" value="1"/>
</dbReference>
<evidence type="ECO:0000313" key="11">
    <source>
        <dbReference type="EMBL" id="NWV24329.1"/>
    </source>
</evidence>
<dbReference type="GO" id="GO:0000978">
    <property type="term" value="F:RNA polymerase II cis-regulatory region sequence-specific DNA binding"/>
    <property type="evidence" value="ECO:0007669"/>
    <property type="project" value="TreeGrafter"/>
</dbReference>
<feature type="non-terminal residue" evidence="11">
    <location>
        <position position="1"/>
    </location>
</feature>
<evidence type="ECO:0000256" key="2">
    <source>
        <dbReference type="ARBA" id="ARBA00022723"/>
    </source>
</evidence>
<comment type="subcellular location">
    <subcellularLocation>
        <location evidence="1">Nucleus</location>
    </subcellularLocation>
</comment>
<keyword evidence="7" id="KW-0539">Nucleus</keyword>
<keyword evidence="3" id="KW-0677">Repeat</keyword>
<dbReference type="PROSITE" id="PS50157">
    <property type="entry name" value="ZINC_FINGER_C2H2_2"/>
    <property type="match status" value="2"/>
</dbReference>
<keyword evidence="4 8" id="KW-0863">Zinc-finger</keyword>
<proteinExistence type="predicted"/>
<dbReference type="Gene3D" id="3.30.160.60">
    <property type="entry name" value="Classic Zinc Finger"/>
    <property type="match status" value="2"/>
</dbReference>
<protein>
    <submittedName>
        <fullName evidence="11">ZN467 protein</fullName>
    </submittedName>
</protein>
<dbReference type="PROSITE" id="PS00028">
    <property type="entry name" value="ZINC_FINGER_C2H2_1"/>
    <property type="match status" value="2"/>
</dbReference>
<evidence type="ECO:0000256" key="6">
    <source>
        <dbReference type="ARBA" id="ARBA00023125"/>
    </source>
</evidence>
<feature type="non-terminal residue" evidence="11">
    <location>
        <position position="80"/>
    </location>
</feature>
<keyword evidence="2" id="KW-0479">Metal-binding</keyword>